<protein>
    <submittedName>
        <fullName evidence="2">Uncharacterized protein</fullName>
    </submittedName>
</protein>
<sequence>MNEGRDARGWTRWGPVGADRDHRDARESASGSGRGGVAAAPPVRAVDAGLRWWRTRALPPSLPPPRTPERDHHHHDQSVPPSS</sequence>
<gene>
    <name evidence="2" type="ORF">CSSPJE1EN1_LOCUS8975</name>
</gene>
<keyword evidence="3" id="KW-1185">Reference proteome</keyword>
<feature type="compositionally biased region" description="Basic and acidic residues" evidence="1">
    <location>
        <begin position="67"/>
        <end position="77"/>
    </location>
</feature>
<feature type="region of interest" description="Disordered" evidence="1">
    <location>
        <begin position="1"/>
        <end position="42"/>
    </location>
</feature>
<reference evidence="2" key="1">
    <citation type="submission" date="2024-02" db="EMBL/GenBank/DDBJ databases">
        <authorList>
            <consortium name="ELIXIR-Norway"/>
            <consortium name="Elixir Norway"/>
        </authorList>
    </citation>
    <scope>NUCLEOTIDE SEQUENCE</scope>
</reference>
<dbReference type="EMBL" id="OZ020110">
    <property type="protein sequence ID" value="CAK9263497.1"/>
    <property type="molecule type" value="Genomic_DNA"/>
</dbReference>
<feature type="compositionally biased region" description="Basic and acidic residues" evidence="1">
    <location>
        <begin position="18"/>
        <end position="27"/>
    </location>
</feature>
<accession>A0ABP0W9K4</accession>
<name>A0ABP0W9K4_9BRYO</name>
<organism evidence="2 3">
    <name type="scientific">Sphagnum jensenii</name>
    <dbReference type="NCBI Taxonomy" id="128206"/>
    <lineage>
        <taxon>Eukaryota</taxon>
        <taxon>Viridiplantae</taxon>
        <taxon>Streptophyta</taxon>
        <taxon>Embryophyta</taxon>
        <taxon>Bryophyta</taxon>
        <taxon>Sphagnophytina</taxon>
        <taxon>Sphagnopsida</taxon>
        <taxon>Sphagnales</taxon>
        <taxon>Sphagnaceae</taxon>
        <taxon>Sphagnum</taxon>
    </lineage>
</organism>
<feature type="region of interest" description="Disordered" evidence="1">
    <location>
        <begin position="56"/>
        <end position="83"/>
    </location>
</feature>
<evidence type="ECO:0000313" key="3">
    <source>
        <dbReference type="Proteomes" id="UP001497444"/>
    </source>
</evidence>
<proteinExistence type="predicted"/>
<evidence type="ECO:0000256" key="1">
    <source>
        <dbReference type="SAM" id="MobiDB-lite"/>
    </source>
</evidence>
<dbReference type="Proteomes" id="UP001497444">
    <property type="component" value="Chromosome 15"/>
</dbReference>
<evidence type="ECO:0000313" key="2">
    <source>
        <dbReference type="EMBL" id="CAK9263497.1"/>
    </source>
</evidence>